<protein>
    <submittedName>
        <fullName evidence="1">Uncharacterized protein</fullName>
    </submittedName>
</protein>
<organism evidence="1 2">
    <name type="scientific">Candidozyma auris</name>
    <name type="common">Yeast</name>
    <name type="synonym">Candida auris</name>
    <dbReference type="NCBI Taxonomy" id="498019"/>
    <lineage>
        <taxon>Eukaryota</taxon>
        <taxon>Fungi</taxon>
        <taxon>Dikarya</taxon>
        <taxon>Ascomycota</taxon>
        <taxon>Saccharomycotina</taxon>
        <taxon>Pichiomycetes</taxon>
        <taxon>Metschnikowiaceae</taxon>
        <taxon>Candidozyma</taxon>
    </lineage>
</organism>
<dbReference type="EMBL" id="LGST01000031">
    <property type="protein sequence ID" value="KND98458.1"/>
    <property type="molecule type" value="Genomic_DNA"/>
</dbReference>
<dbReference type="AlphaFoldDB" id="A0A0L0NWS2"/>
<evidence type="ECO:0000313" key="2">
    <source>
        <dbReference type="Proteomes" id="UP000037122"/>
    </source>
</evidence>
<sequence length="49" mass="5978">MRLEDLLMELQPMPTRSPREKLELVLWTRKTFGAYKSERGKQMTRPEIW</sequence>
<dbReference type="Proteomes" id="UP000037122">
    <property type="component" value="Unassembled WGS sequence"/>
</dbReference>
<dbReference type="VEuPathDB" id="FungiDB:QG37_04348"/>
<proteinExistence type="predicted"/>
<reference evidence="2" key="1">
    <citation type="journal article" date="2015" name="BMC Genomics">
        <title>Draft genome of a commonly misdiagnosed multidrug resistant pathogen Candida auris.</title>
        <authorList>
            <person name="Chatterjee S."/>
            <person name="Alampalli S.V."/>
            <person name="Nageshan R.K."/>
            <person name="Chettiar S.T."/>
            <person name="Joshi S."/>
            <person name="Tatu U.S."/>
        </authorList>
    </citation>
    <scope>NUCLEOTIDE SEQUENCE [LARGE SCALE GENOMIC DNA]</scope>
    <source>
        <strain evidence="2">6684</strain>
    </source>
</reference>
<name>A0A0L0NWS2_CANAR</name>
<gene>
    <name evidence="1" type="ORF">QG37_04348</name>
</gene>
<evidence type="ECO:0000313" key="1">
    <source>
        <dbReference type="EMBL" id="KND98458.1"/>
    </source>
</evidence>
<comment type="caution">
    <text evidence="1">The sequence shown here is derived from an EMBL/GenBank/DDBJ whole genome shotgun (WGS) entry which is preliminary data.</text>
</comment>
<accession>A0A0L0NWS2</accession>